<sequence>MVLFIPNKVNEDEAFNNNNNGITSCPHCACIQRAYQSQKSLSNYNVFKNR</sequence>
<reference evidence="1 2" key="1">
    <citation type="submission" date="2016-10" db="EMBL/GenBank/DDBJ databases">
        <authorList>
            <person name="Varghese N."/>
            <person name="Submissions S."/>
        </authorList>
    </citation>
    <scope>NUCLEOTIDE SEQUENCE [LARGE SCALE GENOMIC DNA]</scope>
    <source>
        <strain evidence="1 2">BS2775</strain>
    </source>
</reference>
<evidence type="ECO:0000313" key="2">
    <source>
        <dbReference type="Proteomes" id="UP000183653"/>
    </source>
</evidence>
<dbReference type="EMBL" id="LT629782">
    <property type="protein sequence ID" value="SDU11545.1"/>
    <property type="molecule type" value="Genomic_DNA"/>
</dbReference>
<organism evidence="1 2">
    <name type="scientific">Pseudomonas orientalis</name>
    <dbReference type="NCBI Taxonomy" id="76758"/>
    <lineage>
        <taxon>Bacteria</taxon>
        <taxon>Pseudomonadati</taxon>
        <taxon>Pseudomonadota</taxon>
        <taxon>Gammaproteobacteria</taxon>
        <taxon>Pseudomonadales</taxon>
        <taxon>Pseudomonadaceae</taxon>
        <taxon>Pseudomonas</taxon>
    </lineage>
</organism>
<dbReference type="AlphaFoldDB" id="A0A8B3XYU5"/>
<accession>A0A8B3XYU5</accession>
<dbReference type="Proteomes" id="UP000183653">
    <property type="component" value="Chromosome I"/>
</dbReference>
<evidence type="ECO:0000313" key="1">
    <source>
        <dbReference type="EMBL" id="SDU11545.1"/>
    </source>
</evidence>
<name>A0A8B3XYU5_9PSED</name>
<gene>
    <name evidence="1" type="ORF">SAMN04490197_2964</name>
</gene>
<protein>
    <submittedName>
        <fullName evidence="1">Uncharacterized protein</fullName>
    </submittedName>
</protein>
<proteinExistence type="predicted"/>
<keyword evidence="2" id="KW-1185">Reference proteome</keyword>